<comment type="subcellular location">
    <subcellularLocation>
        <location evidence="2">Cell membrane</location>
        <topology evidence="2">Lipid-anchor</topology>
        <topology evidence="2">GPI-anchor</topology>
    </subcellularLocation>
</comment>
<keyword evidence="3" id="KW-1003">Cell membrane</keyword>
<dbReference type="SUPFAM" id="SSF118251">
    <property type="entry name" value="Variant surface glycoprotein MITAT 1.2, VSG 221, C-terminal domain"/>
    <property type="match status" value="1"/>
</dbReference>
<reference evidence="12" key="2">
    <citation type="journal article" date="2014" name="Mol. Biochem. Parasitol.">
        <title>Capturing the variant surface glycoprotein repertoire (the VSGnome) of Trypanosoma brucei Lister 427.</title>
        <authorList>
            <person name="Cross G.A."/>
            <person name="Kim H.S."/>
            <person name="Wickstead B."/>
        </authorList>
    </citation>
    <scope>NUCLEOTIDE SEQUENCE</scope>
    <source>
        <strain evidence="12">Lister 427</strain>
    </source>
</reference>
<dbReference type="GO" id="GO:0005886">
    <property type="term" value="C:plasma membrane"/>
    <property type="evidence" value="ECO:0007669"/>
    <property type="project" value="UniProtKB-SubCell"/>
</dbReference>
<feature type="compositionally biased region" description="Basic and acidic residues" evidence="10">
    <location>
        <begin position="124"/>
        <end position="149"/>
    </location>
</feature>
<proteinExistence type="predicted"/>
<dbReference type="InterPro" id="IPR025932">
    <property type="entry name" value="Trypano_VSG_B_N_dom"/>
</dbReference>
<evidence type="ECO:0000256" key="2">
    <source>
        <dbReference type="ARBA" id="ARBA00004609"/>
    </source>
</evidence>
<keyword evidence="9" id="KW-0175">Coiled coil</keyword>
<sequence>LKTNCDGNSGNGVCVKLAGYSPTAQQHFTEVLWVKKINDFADKLEEAEKAREKAAALTEQLSAAKRQAERLKTEAKAYAEYRKINIPKATSPTKVQQKDNNKECVKHKENKIAYENAKCQWKGGETEDKGECKPKVGEEGVKAENDDKTTNTTGNNSFVIHKTPLLLAFLILA</sequence>
<keyword evidence="4" id="KW-0336">GPI-anchor</keyword>
<dbReference type="GO" id="GO:0098552">
    <property type="term" value="C:side of membrane"/>
    <property type="evidence" value="ECO:0007669"/>
    <property type="project" value="UniProtKB-KW"/>
</dbReference>
<feature type="region of interest" description="Disordered" evidence="10">
    <location>
        <begin position="123"/>
        <end position="152"/>
    </location>
</feature>
<evidence type="ECO:0000256" key="10">
    <source>
        <dbReference type="SAM" id="MobiDB-lite"/>
    </source>
</evidence>
<organism evidence="12">
    <name type="scientific">Trypanosoma brucei</name>
    <dbReference type="NCBI Taxonomy" id="5691"/>
    <lineage>
        <taxon>Eukaryota</taxon>
        <taxon>Discoba</taxon>
        <taxon>Euglenozoa</taxon>
        <taxon>Kinetoplastea</taxon>
        <taxon>Metakinetoplastina</taxon>
        <taxon>Trypanosomatida</taxon>
        <taxon>Trypanosomatidae</taxon>
        <taxon>Trypanosoma</taxon>
    </lineage>
</organism>
<comment type="function">
    <text evidence="1">VSG forms a coat on the surface of the parasite. The trypanosome evades the immune response of the host by expressing a series of antigenically distinct VSGs from an estimated 1000 VSG genes.</text>
</comment>
<dbReference type="EMBL" id="KC611542">
    <property type="protein sequence ID" value="AGH58973.1"/>
    <property type="molecule type" value="Genomic_DNA"/>
</dbReference>
<evidence type="ECO:0000256" key="8">
    <source>
        <dbReference type="ARBA" id="ARBA00023288"/>
    </source>
</evidence>
<evidence type="ECO:0000313" key="12">
    <source>
        <dbReference type="EMBL" id="AGH58973.1"/>
    </source>
</evidence>
<evidence type="ECO:0000256" key="9">
    <source>
        <dbReference type="SAM" id="Coils"/>
    </source>
</evidence>
<protein>
    <submittedName>
        <fullName evidence="12">Variant surface glycoprotein 2253</fullName>
    </submittedName>
</protein>
<feature type="domain" description="Trypanosome variant surface glycoprotein B-type N-terminal" evidence="11">
    <location>
        <begin position="3"/>
        <end position="62"/>
    </location>
</feature>
<evidence type="ECO:0000259" key="11">
    <source>
        <dbReference type="Pfam" id="PF13206"/>
    </source>
</evidence>
<keyword evidence="5" id="KW-0732">Signal</keyword>
<evidence type="ECO:0000256" key="5">
    <source>
        <dbReference type="ARBA" id="ARBA00022729"/>
    </source>
</evidence>
<reference evidence="12" key="1">
    <citation type="submission" date="2013-02" db="EMBL/GenBank/DDBJ databases">
        <authorList>
            <person name="Cross G.A.M."/>
            <person name="Kim H.-S."/>
            <person name="Wickstead B."/>
        </authorList>
    </citation>
    <scope>NUCLEOTIDE SEQUENCE</scope>
    <source>
        <strain evidence="12">Lister 427</strain>
    </source>
</reference>
<evidence type="ECO:0000256" key="4">
    <source>
        <dbReference type="ARBA" id="ARBA00022622"/>
    </source>
</evidence>
<dbReference type="InterPro" id="IPR027446">
    <property type="entry name" value="VSG_C_dom_sf"/>
</dbReference>
<name>M4SRL8_9TRYP</name>
<evidence type="ECO:0000256" key="3">
    <source>
        <dbReference type="ARBA" id="ARBA00022475"/>
    </source>
</evidence>
<keyword evidence="7" id="KW-0325">Glycoprotein</keyword>
<evidence type="ECO:0000256" key="7">
    <source>
        <dbReference type="ARBA" id="ARBA00023180"/>
    </source>
</evidence>
<evidence type="ECO:0000256" key="6">
    <source>
        <dbReference type="ARBA" id="ARBA00023136"/>
    </source>
</evidence>
<keyword evidence="6" id="KW-0472">Membrane</keyword>
<dbReference type="AlphaFoldDB" id="M4SRL8"/>
<accession>M4SRL8</accession>
<keyword evidence="8" id="KW-0449">Lipoprotein</keyword>
<feature type="non-terminal residue" evidence="12">
    <location>
        <position position="1"/>
    </location>
</feature>
<dbReference type="Pfam" id="PF13206">
    <property type="entry name" value="VSG_B"/>
    <property type="match status" value="1"/>
</dbReference>
<feature type="coiled-coil region" evidence="9">
    <location>
        <begin position="37"/>
        <end position="81"/>
    </location>
</feature>
<evidence type="ECO:0000256" key="1">
    <source>
        <dbReference type="ARBA" id="ARBA00002523"/>
    </source>
</evidence>